<organism evidence="1 2">
    <name type="scientific">Paracoccus aerius</name>
    <dbReference type="NCBI Taxonomy" id="1915382"/>
    <lineage>
        <taxon>Bacteria</taxon>
        <taxon>Pseudomonadati</taxon>
        <taxon>Pseudomonadota</taxon>
        <taxon>Alphaproteobacteria</taxon>
        <taxon>Rhodobacterales</taxon>
        <taxon>Paracoccaceae</taxon>
        <taxon>Paracoccus</taxon>
    </lineage>
</organism>
<dbReference type="InterPro" id="IPR023214">
    <property type="entry name" value="HAD_sf"/>
</dbReference>
<reference evidence="1 2" key="1">
    <citation type="submission" date="2021-01" db="EMBL/GenBank/DDBJ databases">
        <title>011410 draft genome.</title>
        <authorList>
            <person name="Lang L."/>
        </authorList>
    </citation>
    <scope>NUCLEOTIDE SEQUENCE [LARGE SCALE GENOMIC DNA]</scope>
    <source>
        <strain evidence="1 2">KCTC 42845</strain>
    </source>
</reference>
<dbReference type="EMBL" id="JAESHT010000041">
    <property type="protein sequence ID" value="MBL3675705.1"/>
    <property type="molecule type" value="Genomic_DNA"/>
</dbReference>
<dbReference type="PANTHER" id="PTHR19288">
    <property type="entry name" value="4-NITROPHENYLPHOSPHATASE-RELATED"/>
    <property type="match status" value="1"/>
</dbReference>
<comment type="caution">
    <text evidence="1">The sequence shown here is derived from an EMBL/GenBank/DDBJ whole genome shotgun (WGS) entry which is preliminary data.</text>
</comment>
<dbReference type="SUPFAM" id="SSF56784">
    <property type="entry name" value="HAD-like"/>
    <property type="match status" value="1"/>
</dbReference>
<proteinExistence type="predicted"/>
<dbReference type="Gene3D" id="3.40.50.1000">
    <property type="entry name" value="HAD superfamily/HAD-like"/>
    <property type="match status" value="1"/>
</dbReference>
<accession>A0ABS1SAZ4</accession>
<keyword evidence="2" id="KW-1185">Reference proteome</keyword>
<gene>
    <name evidence="1" type="ORF">JL111_19765</name>
</gene>
<protein>
    <submittedName>
        <fullName evidence="1">HAD hydrolase-like protein</fullName>
    </submittedName>
</protein>
<dbReference type="InterPro" id="IPR036412">
    <property type="entry name" value="HAD-like_sf"/>
</dbReference>
<name>A0ABS1SAZ4_9RHOB</name>
<evidence type="ECO:0000313" key="1">
    <source>
        <dbReference type="EMBL" id="MBL3675705.1"/>
    </source>
</evidence>
<dbReference type="PANTHER" id="PTHR19288:SF46">
    <property type="entry name" value="HALOACID DEHALOGENASE-LIKE HYDROLASE DOMAIN-CONTAINING PROTEIN 2"/>
    <property type="match status" value="1"/>
</dbReference>
<dbReference type="Pfam" id="PF13242">
    <property type="entry name" value="Hydrolase_like"/>
    <property type="match status" value="1"/>
</dbReference>
<dbReference type="Proteomes" id="UP000644749">
    <property type="component" value="Unassembled WGS sequence"/>
</dbReference>
<sequence length="75" mass="7886">MTPVVTGKPQPDLIHMALHNLGNNPAMTFILGDQIETDIMAGQAAGLKTILVRTGVPPREVPGVTADVVVESLLD</sequence>
<evidence type="ECO:0000313" key="2">
    <source>
        <dbReference type="Proteomes" id="UP000644749"/>
    </source>
</evidence>